<dbReference type="AlphaFoldDB" id="A0A0W8G2D8"/>
<gene>
    <name evidence="1" type="ORF">ASZ90_002908</name>
</gene>
<dbReference type="EMBL" id="LNQE01000347">
    <property type="protein sequence ID" value="KUG27238.1"/>
    <property type="molecule type" value="Genomic_DNA"/>
</dbReference>
<sequence>MTGAHIVLPVYVGDAERPLWASPEAAVLRERLKALLADLSRDHAVAVTGPETGLPDWARTLGPPILTVPMREAPGPCLLPPGGEAALRALAASGVPGSGFGAVVDFRSPLLAAGTVRGVLADLGRDAAPRLAVAPAALNTAIMECPWDILGAKQVALADPDAAPGDVPAAITERMGPHAGLSRPFSLSGALSGPAASGCGDTSWLALVAPQGTFSLDPGLPVFVPLSGLGHSRHARDRFLAVFELLPGEGCRRLFPRIDLPEGFVFHGMDALWEPDAATILCLIRAGEAQLWMHESLAVSSAWVRAWAMRDGAVAGQCCGRMAAAGERITVGGRVFVGPVLAVDGGADSVVCRMERPAAGTRADFVEPVRLQRPLWDMDPGTGMKRNRATGAAILGRQSYPENLSPTLGLAAGRMADLLGIDARGKAGELRALRLEPAQAVSVRDLPSLFRAVALARDTQDGAA</sequence>
<reference evidence="1" key="1">
    <citation type="journal article" date="2015" name="Proc. Natl. Acad. Sci. U.S.A.">
        <title>Networks of energetic and metabolic interactions define dynamics in microbial communities.</title>
        <authorList>
            <person name="Embree M."/>
            <person name="Liu J.K."/>
            <person name="Al-Bassam M.M."/>
            <person name="Zengler K."/>
        </authorList>
    </citation>
    <scope>NUCLEOTIDE SEQUENCE</scope>
</reference>
<name>A0A0W8G2D8_9ZZZZ</name>
<evidence type="ECO:0000313" key="1">
    <source>
        <dbReference type="EMBL" id="KUG27238.1"/>
    </source>
</evidence>
<accession>A0A0W8G2D8</accession>
<organism evidence="1">
    <name type="scientific">hydrocarbon metagenome</name>
    <dbReference type="NCBI Taxonomy" id="938273"/>
    <lineage>
        <taxon>unclassified sequences</taxon>
        <taxon>metagenomes</taxon>
        <taxon>ecological metagenomes</taxon>
    </lineage>
</organism>
<comment type="caution">
    <text evidence="1">The sequence shown here is derived from an EMBL/GenBank/DDBJ whole genome shotgun (WGS) entry which is preliminary data.</text>
</comment>
<protein>
    <submittedName>
        <fullName evidence="1">Uncharacterized protein</fullName>
    </submittedName>
</protein>
<proteinExistence type="predicted"/>